<evidence type="ECO:0000256" key="8">
    <source>
        <dbReference type="RuleBase" id="RU004249"/>
    </source>
</evidence>
<keyword evidence="5" id="KW-0547">Nucleotide-binding</keyword>
<dbReference type="PANTHER" id="PTHR21499">
    <property type="entry name" value="ASPARTATE KINASE"/>
    <property type="match status" value="1"/>
</dbReference>
<dbReference type="Proteomes" id="UP000694864">
    <property type="component" value="Unplaced"/>
</dbReference>
<evidence type="ECO:0000256" key="7">
    <source>
        <dbReference type="ARBA" id="ARBA00022840"/>
    </source>
</evidence>
<evidence type="ECO:0000256" key="1">
    <source>
        <dbReference type="ARBA" id="ARBA00010122"/>
    </source>
</evidence>
<dbReference type="InterPro" id="IPR001048">
    <property type="entry name" value="Asp/Glu/Uridylate_kinase"/>
</dbReference>
<dbReference type="Pfam" id="PF00696">
    <property type="entry name" value="AA_kinase"/>
    <property type="match status" value="1"/>
</dbReference>
<accession>A0ABM0Y6R7</accession>
<dbReference type="InterPro" id="IPR045865">
    <property type="entry name" value="ACT-like_dom_sf"/>
</dbReference>
<keyword evidence="6" id="KW-0418">Kinase</keyword>
<comment type="pathway">
    <text evidence="8">Amino-acid biosynthesis; L-methionine biosynthesis via de novo pathway; L-homoserine from L-aspartate: step 1/3.</text>
</comment>
<dbReference type="EC" id="2.7.2.4" evidence="2"/>
<organism evidence="10 11">
    <name type="scientific">Camelina sativa</name>
    <name type="common">False flax</name>
    <name type="synonym">Myagrum sativum</name>
    <dbReference type="NCBI Taxonomy" id="90675"/>
    <lineage>
        <taxon>Eukaryota</taxon>
        <taxon>Viridiplantae</taxon>
        <taxon>Streptophyta</taxon>
        <taxon>Embryophyta</taxon>
        <taxon>Tracheophyta</taxon>
        <taxon>Spermatophyta</taxon>
        <taxon>Magnoliopsida</taxon>
        <taxon>eudicotyledons</taxon>
        <taxon>Gunneridae</taxon>
        <taxon>Pentapetalae</taxon>
        <taxon>rosids</taxon>
        <taxon>malvids</taxon>
        <taxon>Brassicales</taxon>
        <taxon>Brassicaceae</taxon>
        <taxon>Camelineae</taxon>
        <taxon>Camelina</taxon>
    </lineage>
</organism>
<name>A0ABM0Y6R7_CAMSA</name>
<keyword evidence="8" id="KW-0028">Amino-acid biosynthesis</keyword>
<dbReference type="Pfam" id="PF22468">
    <property type="entry name" value="ACT_9"/>
    <property type="match status" value="1"/>
</dbReference>
<dbReference type="Gene3D" id="3.40.1160.10">
    <property type="entry name" value="Acetylglutamate kinase-like"/>
    <property type="match status" value="1"/>
</dbReference>
<comment type="pathway">
    <text evidence="8">Amino-acid biosynthesis; L-lysine biosynthesis via DAP pathway; (S)-tetrahydrodipicolinate from L-aspartate: step 1/4.</text>
</comment>
<dbReference type="InterPro" id="IPR036393">
    <property type="entry name" value="AceGlu_kinase-like_sf"/>
</dbReference>
<evidence type="ECO:0000313" key="10">
    <source>
        <dbReference type="Proteomes" id="UP000694864"/>
    </source>
</evidence>
<dbReference type="PROSITE" id="PS00324">
    <property type="entry name" value="ASPARTOKINASE"/>
    <property type="match status" value="1"/>
</dbReference>
<dbReference type="InterPro" id="IPR002912">
    <property type="entry name" value="ACT_dom"/>
</dbReference>
<dbReference type="GeneID" id="104773490"/>
<evidence type="ECO:0000256" key="3">
    <source>
        <dbReference type="ARBA" id="ARBA00022679"/>
    </source>
</evidence>
<feature type="domain" description="ACT" evidence="9">
    <location>
        <begin position="406"/>
        <end position="484"/>
    </location>
</feature>
<keyword evidence="10" id="KW-1185">Reference proteome</keyword>
<keyword evidence="3" id="KW-0808">Transferase</keyword>
<dbReference type="InterPro" id="IPR054352">
    <property type="entry name" value="ACT_Aspartokinase"/>
</dbReference>
<dbReference type="RefSeq" id="XP_010496416.1">
    <property type="nucleotide sequence ID" value="XM_010498114.2"/>
</dbReference>
<dbReference type="Gene3D" id="1.20.120.1320">
    <property type="entry name" value="Aspartokinase, catalytic domain"/>
    <property type="match status" value="1"/>
</dbReference>
<evidence type="ECO:0000256" key="6">
    <source>
        <dbReference type="ARBA" id="ARBA00022777"/>
    </source>
</evidence>
<gene>
    <name evidence="11 12" type="primary">LOC104773490</name>
</gene>
<evidence type="ECO:0000256" key="4">
    <source>
        <dbReference type="ARBA" id="ARBA00022697"/>
    </source>
</evidence>
<evidence type="ECO:0000313" key="12">
    <source>
        <dbReference type="RefSeq" id="XP_010496417.1"/>
    </source>
</evidence>
<sequence>MAASVQLYGVKTPERAFINSKRIHEVGSKGLNFSALVSSARVFSRKVGHSSCKNMIALRVTCEAARVELLERKEYETFKLNKTEKKLTCVMKFGGSSVASAERMKQVAKLILSFPDEKPVVVLSAMAKTTNKLLMAGEKAVRCGVTNVDTIEELSCIKELHIRTAHELGVETEVIADHLEGLEQLLKGIAMMKELTLRTRDYLVSFGECMSTRLFAAYLNKIGHKARQYDAFEIGIITTDEFTNADILEATYPAVSKRLLGDWSKENAVPIVTGFLGKGWRSCAVTTLGRGGSDLTATTIGKALGLREIQVWKDVDGVLTCDPNIYCGAQPVPHLTFDEAAELAYFGAQVLHPLSMRPAREGNIPVRVKNSYNPTAPGTVITRSRDMSKAVLTSIVLKRNVTMLDITSTRMLGQYGFLAKVFSTFEKLGISVDVVATSEVSISLTLDPSKFCSRELIQQELDHVVEELEKIAIVNLLQHRSIISLIGNVQRSSFILEKGFRVLRTNGINVQMISQGASKVNISLIVNDDEAEHCVKALHSAFFETDTCETVSERPSGYNYIAASSRNP</sequence>
<evidence type="ECO:0000256" key="5">
    <source>
        <dbReference type="ARBA" id="ARBA00022741"/>
    </source>
</evidence>
<comment type="pathway">
    <text evidence="8">Amino-acid biosynthesis; L-threonine biosynthesis; L-threonine from L-aspartate: step 1/5.</text>
</comment>
<dbReference type="PANTHER" id="PTHR21499:SF59">
    <property type="entry name" value="ASPARTOKINASE"/>
    <property type="match status" value="1"/>
</dbReference>
<evidence type="ECO:0000259" key="9">
    <source>
        <dbReference type="PROSITE" id="PS51671"/>
    </source>
</evidence>
<protein>
    <recommendedName>
        <fullName evidence="2">aspartate kinase</fullName>
        <ecNumber evidence="2">2.7.2.4</ecNumber>
    </recommendedName>
</protein>
<dbReference type="RefSeq" id="XP_010496417.1">
    <property type="nucleotide sequence ID" value="XM_010498115.1"/>
</dbReference>
<keyword evidence="7" id="KW-0067">ATP-binding</keyword>
<dbReference type="Gene3D" id="3.30.70.260">
    <property type="match status" value="2"/>
</dbReference>
<evidence type="ECO:0000256" key="2">
    <source>
        <dbReference type="ARBA" id="ARBA00013059"/>
    </source>
</evidence>
<dbReference type="PROSITE" id="PS51671">
    <property type="entry name" value="ACT"/>
    <property type="match status" value="1"/>
</dbReference>
<dbReference type="NCBIfam" id="TIGR00657">
    <property type="entry name" value="asp_kinases"/>
    <property type="match status" value="1"/>
</dbReference>
<reference evidence="11 12" key="1">
    <citation type="submission" date="2025-05" db="UniProtKB">
        <authorList>
            <consortium name="RefSeq"/>
        </authorList>
    </citation>
    <scope>IDENTIFICATION</scope>
    <source>
        <tissue evidence="11 12">Leaf</tissue>
    </source>
</reference>
<dbReference type="SUPFAM" id="SSF53633">
    <property type="entry name" value="Carbamate kinase-like"/>
    <property type="match status" value="1"/>
</dbReference>
<dbReference type="SUPFAM" id="SSF55021">
    <property type="entry name" value="ACT-like"/>
    <property type="match status" value="2"/>
</dbReference>
<proteinExistence type="inferred from homology"/>
<comment type="similarity">
    <text evidence="1">Belongs to the aspartokinase family.</text>
</comment>
<dbReference type="InterPro" id="IPR042199">
    <property type="entry name" value="AsparK_Bifunc_asparK/hSer_DH"/>
</dbReference>
<dbReference type="InterPro" id="IPR018042">
    <property type="entry name" value="Aspartate_kinase_CS"/>
</dbReference>
<evidence type="ECO:0000313" key="11">
    <source>
        <dbReference type="RefSeq" id="XP_010496416.1"/>
    </source>
</evidence>
<keyword evidence="4" id="KW-0791">Threonine biosynthesis</keyword>
<dbReference type="InterPro" id="IPR001341">
    <property type="entry name" value="Asp_kinase"/>
</dbReference>